<dbReference type="Pfam" id="PF00619">
    <property type="entry name" value="CARD"/>
    <property type="match status" value="1"/>
</dbReference>
<dbReference type="PANTHER" id="PTHR15034:SF5">
    <property type="entry name" value="DEATH DOMAIN-CONTAINING PROTEIN CRADD"/>
    <property type="match status" value="1"/>
</dbReference>
<dbReference type="SMART" id="SM00114">
    <property type="entry name" value="CARD"/>
    <property type="match status" value="1"/>
</dbReference>
<dbReference type="GO" id="GO:0070513">
    <property type="term" value="F:death domain binding"/>
    <property type="evidence" value="ECO:0007669"/>
    <property type="project" value="InterPro"/>
</dbReference>
<dbReference type="Pfam" id="PF00531">
    <property type="entry name" value="Death"/>
    <property type="match status" value="1"/>
</dbReference>
<name>A0A3Q2CMQ4_CYPVA</name>
<dbReference type="GO" id="GO:0042981">
    <property type="term" value="P:regulation of apoptotic process"/>
    <property type="evidence" value="ECO:0007669"/>
    <property type="project" value="InterPro"/>
</dbReference>
<evidence type="ECO:0000313" key="4">
    <source>
        <dbReference type="Proteomes" id="UP000265020"/>
    </source>
</evidence>
<sequence>MDPAHRAVLRRFRVKLSDQLLVTDTILPFLFQEGILTEAQVQQVESQPTDKQKNLKLLDLLPNRGPRAFSVFLDALRDYSWIREQLELELRNTSGGGSPDDFAAPSCCHGDRCQLPDSVLQKVPSDQELSRLASRLGAEWEEVLLDLGVSAEALYRCRSDHILSSQAAALAGLVLWRRSEGKKATLARLLQSLETADIHPSVLEDAVMR</sequence>
<dbReference type="CTD" id="8738"/>
<dbReference type="GeneTree" id="ENSGT00390000014448"/>
<dbReference type="InterPro" id="IPR011029">
    <property type="entry name" value="DEATH-like_dom_sf"/>
</dbReference>
<keyword evidence="4" id="KW-1185">Reference proteome</keyword>
<dbReference type="GeneID" id="107100764"/>
<dbReference type="InterPro" id="IPR037939">
    <property type="entry name" value="CRADD"/>
</dbReference>
<dbReference type="PROSITE" id="PS50017">
    <property type="entry name" value="DEATH_DOMAIN"/>
    <property type="match status" value="1"/>
</dbReference>
<protein>
    <submittedName>
        <fullName evidence="3">CASP2 and RIPK1 domain containing adaptor with death domain</fullName>
    </submittedName>
</protein>
<dbReference type="Ensembl" id="ENSCVAT00000004622.1">
    <property type="protein sequence ID" value="ENSCVAP00000006659.1"/>
    <property type="gene ID" value="ENSCVAG00000008224.1"/>
</dbReference>
<dbReference type="PANTHER" id="PTHR15034">
    <property type="entry name" value="DEATH DOMAIN-CONTAINING PROTEIN CRADD"/>
    <property type="match status" value="1"/>
</dbReference>
<evidence type="ECO:0000313" key="3">
    <source>
        <dbReference type="Ensembl" id="ENSCVAP00000006659.1"/>
    </source>
</evidence>
<dbReference type="InterPro" id="IPR000488">
    <property type="entry name" value="Death_dom"/>
</dbReference>
<dbReference type="GO" id="GO:0002020">
    <property type="term" value="F:protease binding"/>
    <property type="evidence" value="ECO:0007669"/>
    <property type="project" value="InterPro"/>
</dbReference>
<dbReference type="Gene3D" id="1.10.533.10">
    <property type="entry name" value="Death Domain, Fas"/>
    <property type="match status" value="2"/>
</dbReference>
<feature type="domain" description="Death" evidence="1">
    <location>
        <begin position="125"/>
        <end position="197"/>
    </location>
</feature>
<dbReference type="GO" id="GO:0007165">
    <property type="term" value="P:signal transduction"/>
    <property type="evidence" value="ECO:0007669"/>
    <property type="project" value="InterPro"/>
</dbReference>
<dbReference type="OrthoDB" id="10031931at2759"/>
<dbReference type="AlphaFoldDB" id="A0A3Q2CMQ4"/>
<dbReference type="KEGG" id="cvg:107100764"/>
<reference evidence="3" key="1">
    <citation type="submission" date="2025-08" db="UniProtKB">
        <authorList>
            <consortium name="Ensembl"/>
        </authorList>
    </citation>
    <scope>IDENTIFICATION</scope>
</reference>
<organism evidence="3 4">
    <name type="scientific">Cyprinodon variegatus</name>
    <name type="common">Sheepshead minnow</name>
    <dbReference type="NCBI Taxonomy" id="28743"/>
    <lineage>
        <taxon>Eukaryota</taxon>
        <taxon>Metazoa</taxon>
        <taxon>Chordata</taxon>
        <taxon>Craniata</taxon>
        <taxon>Vertebrata</taxon>
        <taxon>Euteleostomi</taxon>
        <taxon>Actinopterygii</taxon>
        <taxon>Neopterygii</taxon>
        <taxon>Teleostei</taxon>
        <taxon>Neoteleostei</taxon>
        <taxon>Acanthomorphata</taxon>
        <taxon>Ovalentaria</taxon>
        <taxon>Atherinomorphae</taxon>
        <taxon>Cyprinodontiformes</taxon>
        <taxon>Cyprinodontidae</taxon>
        <taxon>Cyprinodon</taxon>
    </lineage>
</organism>
<evidence type="ECO:0000259" key="2">
    <source>
        <dbReference type="PROSITE" id="PS50209"/>
    </source>
</evidence>
<dbReference type="PROSITE" id="PS50209">
    <property type="entry name" value="CARD"/>
    <property type="match status" value="1"/>
</dbReference>
<dbReference type="OMA" id="RCRSDHS"/>
<dbReference type="SUPFAM" id="SSF47986">
    <property type="entry name" value="DEATH domain"/>
    <property type="match status" value="2"/>
</dbReference>
<dbReference type="InterPro" id="IPR001315">
    <property type="entry name" value="CARD"/>
</dbReference>
<reference evidence="3" key="2">
    <citation type="submission" date="2025-09" db="UniProtKB">
        <authorList>
            <consortium name="Ensembl"/>
        </authorList>
    </citation>
    <scope>IDENTIFICATION</scope>
</reference>
<feature type="domain" description="CARD" evidence="2">
    <location>
        <begin position="1"/>
        <end position="78"/>
    </location>
</feature>
<dbReference type="Proteomes" id="UP000265020">
    <property type="component" value="Unassembled WGS sequence"/>
</dbReference>
<proteinExistence type="predicted"/>
<evidence type="ECO:0000259" key="1">
    <source>
        <dbReference type="PROSITE" id="PS50017"/>
    </source>
</evidence>
<accession>A0A3Q2CMQ4</accession>
<dbReference type="RefSeq" id="XP_015254881.1">
    <property type="nucleotide sequence ID" value="XM_015399395.1"/>
</dbReference>